<evidence type="ECO:0000256" key="3">
    <source>
        <dbReference type="ARBA" id="ARBA00023125"/>
    </source>
</evidence>
<proteinExistence type="inferred from homology"/>
<dbReference type="Gene3D" id="3.40.190.290">
    <property type="match status" value="1"/>
</dbReference>
<dbReference type="GO" id="GO:0003677">
    <property type="term" value="F:DNA binding"/>
    <property type="evidence" value="ECO:0007669"/>
    <property type="project" value="UniProtKB-KW"/>
</dbReference>
<dbReference type="PRINTS" id="PR00039">
    <property type="entry name" value="HTHLYSR"/>
</dbReference>
<dbReference type="InterPro" id="IPR036390">
    <property type="entry name" value="WH_DNA-bd_sf"/>
</dbReference>
<evidence type="ECO:0000256" key="4">
    <source>
        <dbReference type="ARBA" id="ARBA00023163"/>
    </source>
</evidence>
<dbReference type="InterPro" id="IPR036388">
    <property type="entry name" value="WH-like_DNA-bd_sf"/>
</dbReference>
<keyword evidence="3" id="KW-0238">DNA-binding</keyword>
<dbReference type="InterPro" id="IPR005119">
    <property type="entry name" value="LysR_subst-bd"/>
</dbReference>
<dbReference type="Pfam" id="PF03466">
    <property type="entry name" value="LysR_substrate"/>
    <property type="match status" value="1"/>
</dbReference>
<dbReference type="SUPFAM" id="SSF46785">
    <property type="entry name" value="Winged helix' DNA-binding domain"/>
    <property type="match status" value="1"/>
</dbReference>
<name>Q98A96_RHILO</name>
<dbReference type="GO" id="GO:0003700">
    <property type="term" value="F:DNA-binding transcription factor activity"/>
    <property type="evidence" value="ECO:0007669"/>
    <property type="project" value="InterPro"/>
</dbReference>
<reference evidence="6 7" key="1">
    <citation type="journal article" date="2000" name="DNA Res.">
        <title>Complete genome structure of the nitrogen-fixing symbiotic bacterium Mesorhizobium loti.</title>
        <authorList>
            <person name="Kaneko T."/>
            <person name="Nakamura Y."/>
            <person name="Sato S."/>
            <person name="Asamizu E."/>
            <person name="Kato T."/>
            <person name="Sasamoto S."/>
            <person name="Watanabe A."/>
            <person name="Idesawa K."/>
            <person name="Ishikawa A."/>
            <person name="Kawashima K."/>
            <person name="Kimura T."/>
            <person name="Kishida Y."/>
            <person name="Kiyokawa C."/>
            <person name="Kohara M."/>
            <person name="Matsumoto M."/>
            <person name="Matsuno A."/>
            <person name="Mochizuki Y."/>
            <person name="Nakayama S."/>
            <person name="Nakazaki N."/>
            <person name="Shimpo S."/>
            <person name="Sugimoto M."/>
            <person name="Takeuchi C."/>
            <person name="Yamada M."/>
            <person name="Tabata S."/>
        </authorList>
    </citation>
    <scope>NUCLEOTIDE SEQUENCE [LARGE SCALE GENOMIC DNA]</scope>
    <source>
        <strain evidence="7">LMG 29417 / CECT 9101 / MAFF 303099</strain>
    </source>
</reference>
<dbReference type="AlphaFoldDB" id="Q98A96"/>
<dbReference type="InterPro" id="IPR000847">
    <property type="entry name" value="LysR_HTH_N"/>
</dbReference>
<evidence type="ECO:0000256" key="2">
    <source>
        <dbReference type="ARBA" id="ARBA00023015"/>
    </source>
</evidence>
<gene>
    <name evidence="6" type="ordered locus">mlr6097</name>
</gene>
<dbReference type="InterPro" id="IPR050950">
    <property type="entry name" value="HTH-type_LysR_regulators"/>
</dbReference>
<dbReference type="KEGG" id="mlo:mlr6097"/>
<dbReference type="eggNOG" id="COG0583">
    <property type="taxonomic scope" value="Bacteria"/>
</dbReference>
<accession>Q98A96</accession>
<dbReference type="EMBL" id="BA000012">
    <property type="protein sequence ID" value="BAB52441.1"/>
    <property type="molecule type" value="Genomic_DNA"/>
</dbReference>
<dbReference type="PROSITE" id="PS50931">
    <property type="entry name" value="HTH_LYSR"/>
    <property type="match status" value="1"/>
</dbReference>
<dbReference type="SUPFAM" id="SSF53850">
    <property type="entry name" value="Periplasmic binding protein-like II"/>
    <property type="match status" value="1"/>
</dbReference>
<evidence type="ECO:0000313" key="7">
    <source>
        <dbReference type="Proteomes" id="UP000000552"/>
    </source>
</evidence>
<dbReference type="Proteomes" id="UP000000552">
    <property type="component" value="Chromosome"/>
</dbReference>
<protein>
    <submittedName>
        <fullName evidence="6">Nitrogen assimilation control protein</fullName>
    </submittedName>
</protein>
<comment type="similarity">
    <text evidence="1">Belongs to the LysR transcriptional regulatory family.</text>
</comment>
<organism evidence="6 7">
    <name type="scientific">Mesorhizobium japonicum (strain LMG 29417 / CECT 9101 / MAFF 303099)</name>
    <name type="common">Mesorhizobium loti (strain MAFF 303099)</name>
    <dbReference type="NCBI Taxonomy" id="266835"/>
    <lineage>
        <taxon>Bacteria</taxon>
        <taxon>Pseudomonadati</taxon>
        <taxon>Pseudomonadota</taxon>
        <taxon>Alphaproteobacteria</taxon>
        <taxon>Hyphomicrobiales</taxon>
        <taxon>Phyllobacteriaceae</taxon>
        <taxon>Mesorhizobium</taxon>
    </lineage>
</organism>
<evidence type="ECO:0000313" key="6">
    <source>
        <dbReference type="EMBL" id="BAB52441.1"/>
    </source>
</evidence>
<feature type="domain" description="HTH lysR-type" evidence="5">
    <location>
        <begin position="9"/>
        <end position="66"/>
    </location>
</feature>
<evidence type="ECO:0000259" key="5">
    <source>
        <dbReference type="PROSITE" id="PS50931"/>
    </source>
</evidence>
<dbReference type="GO" id="GO:0005829">
    <property type="term" value="C:cytosol"/>
    <property type="evidence" value="ECO:0007669"/>
    <property type="project" value="TreeGrafter"/>
</dbReference>
<dbReference type="Gene3D" id="1.10.10.10">
    <property type="entry name" value="Winged helix-like DNA-binding domain superfamily/Winged helix DNA-binding domain"/>
    <property type="match status" value="1"/>
</dbReference>
<dbReference type="PANTHER" id="PTHR30419">
    <property type="entry name" value="HTH-TYPE TRANSCRIPTIONAL REGULATOR YBHD"/>
    <property type="match status" value="1"/>
</dbReference>
<evidence type="ECO:0000256" key="1">
    <source>
        <dbReference type="ARBA" id="ARBA00009437"/>
    </source>
</evidence>
<dbReference type="HOGENOM" id="CLU_039613_6_5_5"/>
<dbReference type="Pfam" id="PF00126">
    <property type="entry name" value="HTH_1"/>
    <property type="match status" value="1"/>
</dbReference>
<dbReference type="FunFam" id="1.10.10.10:FF:000001">
    <property type="entry name" value="LysR family transcriptional regulator"/>
    <property type="match status" value="1"/>
</dbReference>
<keyword evidence="2" id="KW-0805">Transcription regulation</keyword>
<keyword evidence="4" id="KW-0804">Transcription</keyword>
<sequence length="316" mass="33917">MPRVDFFIVDIRQLRYFVGVVEAGSFTKAAATLNVAQSALSLHVRQLEEGFGTQLLVRERTGVSVTASGDKLLERARNILKEIRLTEAELTNTAASPAGEVTIGIPSGAARVLSGPLLESVRAELPRVSLKMIEGMTGPLEEWMAAGRFNLAVLYRTADSVGRMTVLAREDLCLVVPSGEPPFEESISLADLHAFPLAVPMRNNNVRRSVADVVAQHGCALDVKFEVDSLSTIINMVIEGKAHSILAPSAVQKEASQGLVRTVKIVDPVITRSVVLAVNPKDERSAAVSAVRKLIPKVARELIESRAWAAAAPDAA</sequence>